<evidence type="ECO:0000256" key="1">
    <source>
        <dbReference type="SAM" id="MobiDB-lite"/>
    </source>
</evidence>
<dbReference type="EMBL" id="JAZDWU010000011">
    <property type="protein sequence ID" value="KAK9986942.1"/>
    <property type="molecule type" value="Genomic_DNA"/>
</dbReference>
<feature type="region of interest" description="Disordered" evidence="1">
    <location>
        <begin position="1"/>
        <end position="38"/>
    </location>
</feature>
<feature type="compositionally biased region" description="Basic and acidic residues" evidence="1">
    <location>
        <begin position="7"/>
        <end position="21"/>
    </location>
</feature>
<reference evidence="2 3" key="1">
    <citation type="submission" date="2024-01" db="EMBL/GenBank/DDBJ databases">
        <title>A telomere-to-telomere, gap-free genome of sweet tea (Lithocarpus litseifolius).</title>
        <authorList>
            <person name="Zhou J."/>
        </authorList>
    </citation>
    <scope>NUCLEOTIDE SEQUENCE [LARGE SCALE GENOMIC DNA]</scope>
    <source>
        <strain evidence="2">Zhou-2022a</strain>
        <tissue evidence="2">Leaf</tissue>
    </source>
</reference>
<dbReference type="AlphaFoldDB" id="A0AAW2BP70"/>
<sequence length="167" mass="19049">SRFGPQYDKHGAEVPKLRSYYDSEPSSPAPHIEEEDDIDARGKHDLFDEWMNSIERFDAFMTDKPTDMGIEQEATDYMDIDPAVLMLKEEGAYWEPPVIVEFMIELKNWAWEGATHPMEDSVRKIKTVKSVTFAKKIKTAEPITPAKNIISVLIESISTKNASLKVI</sequence>
<evidence type="ECO:0000313" key="3">
    <source>
        <dbReference type="Proteomes" id="UP001459277"/>
    </source>
</evidence>
<organism evidence="2 3">
    <name type="scientific">Lithocarpus litseifolius</name>
    <dbReference type="NCBI Taxonomy" id="425828"/>
    <lineage>
        <taxon>Eukaryota</taxon>
        <taxon>Viridiplantae</taxon>
        <taxon>Streptophyta</taxon>
        <taxon>Embryophyta</taxon>
        <taxon>Tracheophyta</taxon>
        <taxon>Spermatophyta</taxon>
        <taxon>Magnoliopsida</taxon>
        <taxon>eudicotyledons</taxon>
        <taxon>Gunneridae</taxon>
        <taxon>Pentapetalae</taxon>
        <taxon>rosids</taxon>
        <taxon>fabids</taxon>
        <taxon>Fagales</taxon>
        <taxon>Fagaceae</taxon>
        <taxon>Lithocarpus</taxon>
    </lineage>
</organism>
<dbReference type="Proteomes" id="UP001459277">
    <property type="component" value="Unassembled WGS sequence"/>
</dbReference>
<keyword evidence="3" id="KW-1185">Reference proteome</keyword>
<accession>A0AAW2BP70</accession>
<comment type="caution">
    <text evidence="2">The sequence shown here is derived from an EMBL/GenBank/DDBJ whole genome shotgun (WGS) entry which is preliminary data.</text>
</comment>
<proteinExistence type="predicted"/>
<feature type="non-terminal residue" evidence="2">
    <location>
        <position position="1"/>
    </location>
</feature>
<evidence type="ECO:0000313" key="2">
    <source>
        <dbReference type="EMBL" id="KAK9986942.1"/>
    </source>
</evidence>
<gene>
    <name evidence="2" type="ORF">SO802_031893</name>
</gene>
<name>A0AAW2BP70_9ROSI</name>
<protein>
    <submittedName>
        <fullName evidence="2">Uncharacterized protein</fullName>
    </submittedName>
</protein>